<protein>
    <submittedName>
        <fullName evidence="2">Uncharacterized protein</fullName>
    </submittedName>
</protein>
<dbReference type="AlphaFoldDB" id="A0AA36FQQ5"/>
<organism evidence="2 3">
    <name type="scientific">Mesorhabditis spiculigera</name>
    <dbReference type="NCBI Taxonomy" id="96644"/>
    <lineage>
        <taxon>Eukaryota</taxon>
        <taxon>Metazoa</taxon>
        <taxon>Ecdysozoa</taxon>
        <taxon>Nematoda</taxon>
        <taxon>Chromadorea</taxon>
        <taxon>Rhabditida</taxon>
        <taxon>Rhabditina</taxon>
        <taxon>Rhabditomorpha</taxon>
        <taxon>Rhabditoidea</taxon>
        <taxon>Rhabditidae</taxon>
        <taxon>Mesorhabditinae</taxon>
        <taxon>Mesorhabditis</taxon>
    </lineage>
</organism>
<feature type="compositionally biased region" description="Basic and acidic residues" evidence="1">
    <location>
        <begin position="1"/>
        <end position="14"/>
    </location>
</feature>
<dbReference type="EMBL" id="CATQJA010000764">
    <property type="protein sequence ID" value="CAJ0563946.1"/>
    <property type="molecule type" value="Genomic_DNA"/>
</dbReference>
<gene>
    <name evidence="2" type="ORF">MSPICULIGERA_LOCUS2646</name>
</gene>
<evidence type="ECO:0000313" key="2">
    <source>
        <dbReference type="EMBL" id="CAJ0563946.1"/>
    </source>
</evidence>
<evidence type="ECO:0000313" key="3">
    <source>
        <dbReference type="Proteomes" id="UP001177023"/>
    </source>
</evidence>
<sequence>MEGKSDRSRPDEFKNSTVPPVPHAATDDVCPFCYLDAGTWSSHYDSNSDYDSGCDYYYYGCRDHDDGGM</sequence>
<feature type="region of interest" description="Disordered" evidence="1">
    <location>
        <begin position="1"/>
        <end position="25"/>
    </location>
</feature>
<evidence type="ECO:0000256" key="1">
    <source>
        <dbReference type="SAM" id="MobiDB-lite"/>
    </source>
</evidence>
<reference evidence="2" key="1">
    <citation type="submission" date="2023-06" db="EMBL/GenBank/DDBJ databases">
        <authorList>
            <person name="Delattre M."/>
        </authorList>
    </citation>
    <scope>NUCLEOTIDE SEQUENCE</scope>
    <source>
        <strain evidence="2">AF72</strain>
    </source>
</reference>
<name>A0AA36FQQ5_9BILA</name>
<keyword evidence="3" id="KW-1185">Reference proteome</keyword>
<accession>A0AA36FQQ5</accession>
<feature type="non-terminal residue" evidence="2">
    <location>
        <position position="69"/>
    </location>
</feature>
<proteinExistence type="predicted"/>
<comment type="caution">
    <text evidence="2">The sequence shown here is derived from an EMBL/GenBank/DDBJ whole genome shotgun (WGS) entry which is preliminary data.</text>
</comment>
<dbReference type="Proteomes" id="UP001177023">
    <property type="component" value="Unassembled WGS sequence"/>
</dbReference>